<dbReference type="InterPro" id="IPR036397">
    <property type="entry name" value="RNaseH_sf"/>
</dbReference>
<dbReference type="PANTHER" id="PTHR37984">
    <property type="entry name" value="PROTEIN CBG26694"/>
    <property type="match status" value="1"/>
</dbReference>
<organism evidence="1 2">
    <name type="scientific">Cordylochernes scorpioides</name>
    <dbReference type="NCBI Taxonomy" id="51811"/>
    <lineage>
        <taxon>Eukaryota</taxon>
        <taxon>Metazoa</taxon>
        <taxon>Ecdysozoa</taxon>
        <taxon>Arthropoda</taxon>
        <taxon>Chelicerata</taxon>
        <taxon>Arachnida</taxon>
        <taxon>Pseudoscorpiones</taxon>
        <taxon>Cheliferoidea</taxon>
        <taxon>Chernetidae</taxon>
        <taxon>Cordylochernes</taxon>
    </lineage>
</organism>
<evidence type="ECO:0000313" key="2">
    <source>
        <dbReference type="Proteomes" id="UP001235939"/>
    </source>
</evidence>
<keyword evidence="2" id="KW-1185">Reference proteome</keyword>
<dbReference type="SUPFAM" id="SSF53098">
    <property type="entry name" value="Ribonuclease H-like"/>
    <property type="match status" value="1"/>
</dbReference>
<evidence type="ECO:0000313" key="1">
    <source>
        <dbReference type="EMBL" id="UYV71015.1"/>
    </source>
</evidence>
<sequence>MGAVEMKSLARNFICWPGIDREIEEIARSCKNMGICCYALVPNSYGPFMNNMFLIVDSYSKCPEVIAMNSTTIKNTIKVLREIFSRYGIQEQVVIDNGPQFVSNEIKFFIKSNVCVRNTTPKIRTILPSYQWFGRTIKYELGQLSIHLLISATVEHGRSAGRLFLKRMPKGRRNVLIQIFESKAKLGKKTFPEFEVNEVVLVRDHFSPNRWIEGEITEKLEKCFYNKMIRDKRVWRR</sequence>
<dbReference type="EMBL" id="CP092870">
    <property type="protein sequence ID" value="UYV71015.1"/>
    <property type="molecule type" value="Genomic_DNA"/>
</dbReference>
<dbReference type="Gene3D" id="3.30.420.10">
    <property type="entry name" value="Ribonuclease H-like superfamily/Ribonuclease H"/>
    <property type="match status" value="1"/>
</dbReference>
<dbReference type="Proteomes" id="UP001235939">
    <property type="component" value="Chromosome 08"/>
</dbReference>
<name>A0ABY6KTV4_9ARAC</name>
<dbReference type="PANTHER" id="PTHR37984:SF5">
    <property type="entry name" value="PROTEIN NYNRIN-LIKE"/>
    <property type="match status" value="1"/>
</dbReference>
<protein>
    <submittedName>
        <fullName evidence="1">K02A2.6-like</fullName>
    </submittedName>
</protein>
<accession>A0ABY6KTV4</accession>
<dbReference type="InterPro" id="IPR012337">
    <property type="entry name" value="RNaseH-like_sf"/>
</dbReference>
<dbReference type="InterPro" id="IPR050951">
    <property type="entry name" value="Retrovirus_Pol_polyprotein"/>
</dbReference>
<gene>
    <name evidence="1" type="ORF">LAZ67_8001407</name>
</gene>
<proteinExistence type="predicted"/>
<reference evidence="1 2" key="1">
    <citation type="submission" date="2022-01" db="EMBL/GenBank/DDBJ databases">
        <title>A chromosomal length assembly of Cordylochernes scorpioides.</title>
        <authorList>
            <person name="Zeh D."/>
            <person name="Zeh J."/>
        </authorList>
    </citation>
    <scope>NUCLEOTIDE SEQUENCE [LARGE SCALE GENOMIC DNA]</scope>
    <source>
        <strain evidence="1">IN4F17</strain>
        <tissue evidence="1">Whole Body</tissue>
    </source>
</reference>